<evidence type="ECO:0000259" key="5">
    <source>
        <dbReference type="PROSITE" id="PS51969"/>
    </source>
</evidence>
<keyword evidence="3" id="KW-0391">Immunity</keyword>
<proteinExistence type="inferred from homology"/>
<evidence type="ECO:0000256" key="1">
    <source>
        <dbReference type="ARBA" id="ARBA00008781"/>
    </source>
</evidence>
<dbReference type="GO" id="GO:0005975">
    <property type="term" value="P:carbohydrate metabolic process"/>
    <property type="evidence" value="ECO:0007669"/>
    <property type="project" value="InterPro"/>
</dbReference>
<dbReference type="PANTHER" id="PTHR10963:SF60">
    <property type="entry name" value="GRAM-NEGATIVE BACTERIA-BINDING PROTEIN 1-RELATED"/>
    <property type="match status" value="1"/>
</dbReference>
<dbReference type="Gene3D" id="2.60.40.2140">
    <property type="entry name" value="Beta-1,3-glucan-recognition protein, N-terminal domain"/>
    <property type="match status" value="1"/>
</dbReference>
<dbReference type="AlphaFoldDB" id="A0A5E4QVA5"/>
<dbReference type="InterPro" id="IPR000757">
    <property type="entry name" value="Beta-glucanase-like"/>
</dbReference>
<reference evidence="6 7" key="1">
    <citation type="submission" date="2017-07" db="EMBL/GenBank/DDBJ databases">
        <authorList>
            <person name="Talla V."/>
            <person name="Backstrom N."/>
        </authorList>
    </citation>
    <scope>NUCLEOTIDE SEQUENCE [LARGE SCALE GENOMIC DNA]</scope>
</reference>
<dbReference type="Proteomes" id="UP000324832">
    <property type="component" value="Unassembled WGS sequence"/>
</dbReference>
<feature type="domain" description="CBM39" evidence="5">
    <location>
        <begin position="32"/>
        <end position="144"/>
    </location>
</feature>
<feature type="domain" description="GH16" evidence="4">
    <location>
        <begin position="159"/>
        <end position="508"/>
    </location>
</feature>
<evidence type="ECO:0000256" key="2">
    <source>
        <dbReference type="ARBA" id="ARBA00022588"/>
    </source>
</evidence>
<dbReference type="PROSITE" id="PS51969">
    <property type="entry name" value="CBM39"/>
    <property type="match status" value="1"/>
</dbReference>
<dbReference type="Gene3D" id="2.60.120.200">
    <property type="match status" value="1"/>
</dbReference>
<gene>
    <name evidence="6" type="ORF">LSINAPIS_LOCUS12006</name>
</gene>
<keyword evidence="2" id="KW-0399">Innate immunity</keyword>
<protein>
    <submittedName>
        <fullName evidence="6">Uncharacterized protein</fullName>
    </submittedName>
</protein>
<evidence type="ECO:0000259" key="4">
    <source>
        <dbReference type="PROSITE" id="PS51762"/>
    </source>
</evidence>
<name>A0A5E4QVA5_9NEOP</name>
<dbReference type="GO" id="GO:0045087">
    <property type="term" value="P:innate immune response"/>
    <property type="evidence" value="ECO:0007669"/>
    <property type="project" value="UniProtKB-KW"/>
</dbReference>
<keyword evidence="7" id="KW-1185">Reference proteome</keyword>
<evidence type="ECO:0000313" key="7">
    <source>
        <dbReference type="Proteomes" id="UP000324832"/>
    </source>
</evidence>
<dbReference type="InterPro" id="IPR050546">
    <property type="entry name" value="Glycosyl_Hydrlase_16"/>
</dbReference>
<accession>A0A5E4QVA5</accession>
<evidence type="ECO:0000313" key="6">
    <source>
        <dbReference type="EMBL" id="VVD01633.1"/>
    </source>
</evidence>
<dbReference type="InterPro" id="IPR043030">
    <property type="entry name" value="BGBP_N_sf"/>
</dbReference>
<dbReference type="PROSITE" id="PS51762">
    <property type="entry name" value="GH16_2"/>
    <property type="match status" value="1"/>
</dbReference>
<dbReference type="InterPro" id="IPR013320">
    <property type="entry name" value="ConA-like_dom_sf"/>
</dbReference>
<evidence type="ECO:0000256" key="3">
    <source>
        <dbReference type="ARBA" id="ARBA00022859"/>
    </source>
</evidence>
<dbReference type="Pfam" id="PF15886">
    <property type="entry name" value="CBM39"/>
    <property type="match status" value="1"/>
</dbReference>
<dbReference type="SUPFAM" id="SSF49899">
    <property type="entry name" value="Concanavalin A-like lectins/glucanases"/>
    <property type="match status" value="1"/>
</dbReference>
<dbReference type="InterPro" id="IPR031756">
    <property type="entry name" value="BGBP_N"/>
</dbReference>
<dbReference type="PANTHER" id="PTHR10963">
    <property type="entry name" value="GLYCOSYL HYDROLASE-RELATED"/>
    <property type="match status" value="1"/>
</dbReference>
<dbReference type="EMBL" id="FZQP02005455">
    <property type="protein sequence ID" value="VVD01633.1"/>
    <property type="molecule type" value="Genomic_DNA"/>
</dbReference>
<dbReference type="GO" id="GO:0004553">
    <property type="term" value="F:hydrolase activity, hydrolyzing O-glycosyl compounds"/>
    <property type="evidence" value="ECO:0007669"/>
    <property type="project" value="InterPro"/>
</dbReference>
<organism evidence="6 7">
    <name type="scientific">Leptidea sinapis</name>
    <dbReference type="NCBI Taxonomy" id="189913"/>
    <lineage>
        <taxon>Eukaryota</taxon>
        <taxon>Metazoa</taxon>
        <taxon>Ecdysozoa</taxon>
        <taxon>Arthropoda</taxon>
        <taxon>Hexapoda</taxon>
        <taxon>Insecta</taxon>
        <taxon>Pterygota</taxon>
        <taxon>Neoptera</taxon>
        <taxon>Endopterygota</taxon>
        <taxon>Lepidoptera</taxon>
        <taxon>Glossata</taxon>
        <taxon>Ditrysia</taxon>
        <taxon>Papilionoidea</taxon>
        <taxon>Pieridae</taxon>
        <taxon>Dismorphiinae</taxon>
        <taxon>Leptidea</taxon>
    </lineage>
</organism>
<sequence>MWNRSLRTISFNMMLLRIGFCVAYLITLVLSFDVPSVVIHALKPKGIRVFLPDEPGITFFLFHGKVFKVNATTFTNKDQVDEIWGFGNKLETGGWLFLDSTKQLHINQRITYRTFVSIGYPSFTDNNALYGDRAANLTINGWSSSNRNSHLVEELIDPESFGPHCRPSRTKVHDARICSGQTIFEDQFDSLREDNWQIAHYIPIDHPEHPFVSYQRLKKNPTVSVQDGMLIISPKLQQDLIASTNQSLLTYTLDLTSGCTEHRICQMSSVGVDIIPPIVSGRVTSARFAFTYGTVYIRAKFPQGDWIYPEILLEPLSKKYGSLNYASGVLKIALARGNMDVISEKYSNNWLDGGPILNAKCLSAIRFYHKKLSDNKFWGDDFHVYMLKWTPEEILLEVDGEEWGRYVPGASGLRSWLPKSCRGSWFELLTGGEVLAPFDDHMYITLGVAVGGITEFADGLTNNDRTHSKPWRNRGKKASLSFWQDREYWLPTWTQPDLLIDYVKVVAL</sequence>
<dbReference type="GO" id="GO:0030246">
    <property type="term" value="F:carbohydrate binding"/>
    <property type="evidence" value="ECO:0007669"/>
    <property type="project" value="InterPro"/>
</dbReference>
<comment type="similarity">
    <text evidence="1">Belongs to the insect beta-1,3-glucan binding protein family.</text>
</comment>